<dbReference type="SUPFAM" id="SSF54427">
    <property type="entry name" value="NTF2-like"/>
    <property type="match status" value="1"/>
</dbReference>
<dbReference type="Gene3D" id="3.10.450.50">
    <property type="match status" value="1"/>
</dbReference>
<dbReference type="Proteomes" id="UP000308054">
    <property type="component" value="Unassembled WGS sequence"/>
</dbReference>
<feature type="chain" id="PRO_5020334831" description="Nuclear transport factor 2 family protein" evidence="1">
    <location>
        <begin position="22"/>
        <end position="164"/>
    </location>
</feature>
<dbReference type="AlphaFoldDB" id="A0A4S2H4D8"/>
<protein>
    <recommendedName>
        <fullName evidence="4">Nuclear transport factor 2 family protein</fullName>
    </recommendedName>
</protein>
<dbReference type="OrthoDB" id="8754772at2"/>
<accession>A0A4S2H4D8</accession>
<dbReference type="EMBL" id="SRXW01000001">
    <property type="protein sequence ID" value="TGY90474.1"/>
    <property type="molecule type" value="Genomic_DNA"/>
</dbReference>
<proteinExistence type="predicted"/>
<evidence type="ECO:0008006" key="4">
    <source>
        <dbReference type="Google" id="ProtNLM"/>
    </source>
</evidence>
<comment type="caution">
    <text evidence="2">The sequence shown here is derived from an EMBL/GenBank/DDBJ whole genome shotgun (WGS) entry which is preliminary data.</text>
</comment>
<reference evidence="2 3" key="1">
    <citation type="journal article" date="2017" name="Int. J. Syst. Evol. Microbiol.">
        <title>Marinicauda algicola sp. nov., isolated from a marine red alga Rhodosorus marinus.</title>
        <authorList>
            <person name="Jeong S.E."/>
            <person name="Jeon S.H."/>
            <person name="Chun B.H."/>
            <person name="Kim D.W."/>
            <person name="Jeon C.O."/>
        </authorList>
    </citation>
    <scope>NUCLEOTIDE SEQUENCE [LARGE SCALE GENOMIC DNA]</scope>
    <source>
        <strain evidence="2 3">JCM 31718</strain>
    </source>
</reference>
<feature type="signal peptide" evidence="1">
    <location>
        <begin position="1"/>
        <end position="21"/>
    </location>
</feature>
<organism evidence="2 3">
    <name type="scientific">Marinicauda algicola</name>
    <dbReference type="NCBI Taxonomy" id="2029849"/>
    <lineage>
        <taxon>Bacteria</taxon>
        <taxon>Pseudomonadati</taxon>
        <taxon>Pseudomonadota</taxon>
        <taxon>Alphaproteobacteria</taxon>
        <taxon>Maricaulales</taxon>
        <taxon>Maricaulaceae</taxon>
        <taxon>Marinicauda</taxon>
    </lineage>
</organism>
<name>A0A4S2H4D8_9PROT</name>
<evidence type="ECO:0000313" key="3">
    <source>
        <dbReference type="Proteomes" id="UP000308054"/>
    </source>
</evidence>
<keyword evidence="1" id="KW-0732">Signal</keyword>
<keyword evidence="3" id="KW-1185">Reference proteome</keyword>
<evidence type="ECO:0000256" key="1">
    <source>
        <dbReference type="SAM" id="SignalP"/>
    </source>
</evidence>
<dbReference type="InterPro" id="IPR032710">
    <property type="entry name" value="NTF2-like_dom_sf"/>
</dbReference>
<dbReference type="RefSeq" id="WP_135994973.1">
    <property type="nucleotide sequence ID" value="NZ_CP071057.1"/>
</dbReference>
<evidence type="ECO:0000313" key="2">
    <source>
        <dbReference type="EMBL" id="TGY90474.1"/>
    </source>
</evidence>
<gene>
    <name evidence="2" type="ORF">E5163_04975</name>
</gene>
<sequence length="164" mass="17955">MLRSAVFAACLAALPVSAVHAQETIDETMEALYASISGPVGAPRDFDMLRSLFLEGAVMGFVAPGEEGEVRARTFTVEGYIENNADRLVEVGFVETETRRQTWVYGELATVYSAYEGLRSDTGETIVSGINVLTLLETDEGWKIASILWRPADAEWPVERGFGE</sequence>